<dbReference type="InterPro" id="IPR014960">
    <property type="entry name" value="DUF1828"/>
</dbReference>
<feature type="domain" description="DUF1828" evidence="1">
    <location>
        <begin position="37"/>
        <end position="126"/>
    </location>
</feature>
<dbReference type="AlphaFoldDB" id="A0AAP9ETU3"/>
<evidence type="ECO:0000313" key="2">
    <source>
        <dbReference type="EMBL" id="QEH97318.1"/>
    </source>
</evidence>
<dbReference type="Pfam" id="PF08861">
    <property type="entry name" value="DUF1828"/>
    <property type="match status" value="1"/>
</dbReference>
<evidence type="ECO:0000259" key="1">
    <source>
        <dbReference type="Pfam" id="PF08861"/>
    </source>
</evidence>
<sequence>MKSHAPDSFANIPDLCAAFCKGVSAVPTPCGLAITVPFSYFGENTLTVYAIKNTDGTMRLEDSGETISTLESTGLDLTKGSRKEIIRNFCLESNVLFDEDNFLFKSVNFLPNQLSENIILFSEFMIGIQRVSFLTRRNVEDIFREEVINAVISHFHGEAEVVVDAKKISEIFPDTRADIVVQSKRLPPLAVFLGTSETKALEALFLWSELKGEPKNQGNVMLVLNQMRPHAVTTKTLQRASQRFPVSYFNDNAPAAVLDPMNKLVFAQ</sequence>
<dbReference type="RefSeq" id="WP_148620975.1">
    <property type="nucleotide sequence ID" value="NZ_CP043043.1"/>
</dbReference>
<dbReference type="EMBL" id="CP043043">
    <property type="protein sequence ID" value="QEH97318.1"/>
    <property type="molecule type" value="Genomic_DNA"/>
</dbReference>
<proteinExistence type="predicted"/>
<name>A0AAP9ETU3_GLUTH</name>
<evidence type="ECO:0000313" key="3">
    <source>
        <dbReference type="Proteomes" id="UP000323560"/>
    </source>
</evidence>
<dbReference type="KEGG" id="gti:FXF46_14450"/>
<reference evidence="2 3" key="1">
    <citation type="submission" date="2019-08" db="EMBL/GenBank/DDBJ databases">
        <title>Gluconobacter frateurii HD924 genome.</title>
        <authorList>
            <person name="Liu Y."/>
            <person name="Zhang P."/>
        </authorList>
    </citation>
    <scope>NUCLEOTIDE SEQUENCE [LARGE SCALE GENOMIC DNA]</scope>
    <source>
        <strain evidence="2 3">HD924</strain>
    </source>
</reference>
<accession>A0AAP9ETU3</accession>
<gene>
    <name evidence="2" type="ORF">FXF46_14450</name>
</gene>
<organism evidence="2 3">
    <name type="scientific">Gluconobacter thailandicus</name>
    <dbReference type="NCBI Taxonomy" id="257438"/>
    <lineage>
        <taxon>Bacteria</taxon>
        <taxon>Pseudomonadati</taxon>
        <taxon>Pseudomonadota</taxon>
        <taxon>Alphaproteobacteria</taxon>
        <taxon>Acetobacterales</taxon>
        <taxon>Acetobacteraceae</taxon>
        <taxon>Gluconobacter</taxon>
    </lineage>
</organism>
<dbReference type="Proteomes" id="UP000323560">
    <property type="component" value="Chromosome"/>
</dbReference>
<protein>
    <submittedName>
        <fullName evidence="2">DUF1828 domain-containing protein</fullName>
    </submittedName>
</protein>